<feature type="coiled-coil region" evidence="4">
    <location>
        <begin position="68"/>
        <end position="127"/>
    </location>
</feature>
<protein>
    <recommendedName>
        <fullName evidence="2">histidine kinase</fullName>
        <ecNumber evidence="2">2.7.13.3</ecNumber>
    </recommendedName>
</protein>
<organism evidence="6 7">
    <name type="scientific">Pseudogulbenkiania subflava DSM 22618</name>
    <dbReference type="NCBI Taxonomy" id="1123014"/>
    <lineage>
        <taxon>Bacteria</taxon>
        <taxon>Pseudomonadati</taxon>
        <taxon>Pseudomonadota</taxon>
        <taxon>Betaproteobacteria</taxon>
        <taxon>Neisseriales</taxon>
        <taxon>Chromobacteriaceae</taxon>
        <taxon>Pseudogulbenkiania</taxon>
    </lineage>
</organism>
<dbReference type="GO" id="GO:0000155">
    <property type="term" value="F:phosphorelay sensor kinase activity"/>
    <property type="evidence" value="ECO:0007669"/>
    <property type="project" value="InterPro"/>
</dbReference>
<evidence type="ECO:0000256" key="2">
    <source>
        <dbReference type="ARBA" id="ARBA00012438"/>
    </source>
</evidence>
<keyword evidence="3" id="KW-0597">Phosphoprotein</keyword>
<dbReference type="InterPro" id="IPR003661">
    <property type="entry name" value="HisK_dim/P_dom"/>
</dbReference>
<evidence type="ECO:0000256" key="3">
    <source>
        <dbReference type="ARBA" id="ARBA00022553"/>
    </source>
</evidence>
<gene>
    <name evidence="6" type="ORF">SAMN02745746_03790</name>
</gene>
<dbReference type="SMART" id="SM00387">
    <property type="entry name" value="HATPase_c"/>
    <property type="match status" value="1"/>
</dbReference>
<dbReference type="CDD" id="cd00082">
    <property type="entry name" value="HisKA"/>
    <property type="match status" value="1"/>
</dbReference>
<evidence type="ECO:0000256" key="1">
    <source>
        <dbReference type="ARBA" id="ARBA00000085"/>
    </source>
</evidence>
<keyword evidence="7" id="KW-1185">Reference proteome</keyword>
<dbReference type="PANTHER" id="PTHR43065:SF47">
    <property type="match status" value="1"/>
</dbReference>
<dbReference type="EC" id="2.7.13.3" evidence="2"/>
<dbReference type="SUPFAM" id="SSF55874">
    <property type="entry name" value="ATPase domain of HSP90 chaperone/DNA topoisomerase II/histidine kinase"/>
    <property type="match status" value="1"/>
</dbReference>
<dbReference type="PANTHER" id="PTHR43065">
    <property type="entry name" value="SENSOR HISTIDINE KINASE"/>
    <property type="match status" value="1"/>
</dbReference>
<evidence type="ECO:0000313" key="7">
    <source>
        <dbReference type="Proteomes" id="UP000192920"/>
    </source>
</evidence>
<evidence type="ECO:0000259" key="5">
    <source>
        <dbReference type="PROSITE" id="PS50109"/>
    </source>
</evidence>
<dbReference type="InterPro" id="IPR005467">
    <property type="entry name" value="His_kinase_dom"/>
</dbReference>
<evidence type="ECO:0000256" key="4">
    <source>
        <dbReference type="SAM" id="Coils"/>
    </source>
</evidence>
<dbReference type="SUPFAM" id="SSF47384">
    <property type="entry name" value="Homodimeric domain of signal transducing histidine kinase"/>
    <property type="match status" value="1"/>
</dbReference>
<reference evidence="7" key="1">
    <citation type="submission" date="2017-04" db="EMBL/GenBank/DDBJ databases">
        <authorList>
            <person name="Varghese N."/>
            <person name="Submissions S."/>
        </authorList>
    </citation>
    <scope>NUCLEOTIDE SEQUENCE [LARGE SCALE GENOMIC DNA]</scope>
    <source>
        <strain evidence="7">DSM 22618</strain>
    </source>
</reference>
<dbReference type="InterPro" id="IPR003594">
    <property type="entry name" value="HATPase_dom"/>
</dbReference>
<dbReference type="EMBL" id="FXAG01000029">
    <property type="protein sequence ID" value="SMF53090.1"/>
    <property type="molecule type" value="Genomic_DNA"/>
</dbReference>
<proteinExistence type="predicted"/>
<keyword evidence="6" id="KW-0418">Kinase</keyword>
<dbReference type="Proteomes" id="UP000192920">
    <property type="component" value="Unassembled WGS sequence"/>
</dbReference>
<dbReference type="Pfam" id="PF02518">
    <property type="entry name" value="HATPase_c"/>
    <property type="match status" value="1"/>
</dbReference>
<dbReference type="Gene3D" id="1.10.287.130">
    <property type="match status" value="1"/>
</dbReference>
<evidence type="ECO:0000313" key="6">
    <source>
        <dbReference type="EMBL" id="SMF53090.1"/>
    </source>
</evidence>
<keyword evidence="4" id="KW-0175">Coiled coil</keyword>
<dbReference type="InterPro" id="IPR036890">
    <property type="entry name" value="HATPase_C_sf"/>
</dbReference>
<dbReference type="PROSITE" id="PS50109">
    <property type="entry name" value="HIS_KIN"/>
    <property type="match status" value="1"/>
</dbReference>
<accession>A0A1Y6CFK4</accession>
<dbReference type="InterPro" id="IPR004358">
    <property type="entry name" value="Sig_transdc_His_kin-like_C"/>
</dbReference>
<dbReference type="PRINTS" id="PR00344">
    <property type="entry name" value="BCTRLSENSOR"/>
</dbReference>
<dbReference type="AlphaFoldDB" id="A0A1Y6CFK4"/>
<dbReference type="STRING" id="1123014.SAMN02745746_03790"/>
<dbReference type="InterPro" id="IPR036097">
    <property type="entry name" value="HisK_dim/P_sf"/>
</dbReference>
<feature type="domain" description="Histidine kinase" evidence="5">
    <location>
        <begin position="139"/>
        <end position="370"/>
    </location>
</feature>
<sequence>MPPDKTPRDSRDIRGEDALQAEITRLNKVVTALMNRAERGMSAQGSDFGLFQTAVMLEDQVHERTKELEAALHENEKINRALHRAQEQMEREIEQRKEANEALEREKEEQKLLIAQLKQAMHQLVQAEKLASLGSLVAGVAHELNTPLGIGVTVSSSLKAMLDALLAQVDAGTLRKQALLDFLARSGEAVVLLENNLQRATNLIGTFKEVAVDQTSMRRRSFDLRQAIDEVLMTLRPKLKHTAHRLDITVATGITLDSYPGPIEQIVSNLVTNTLLHGFEGIDSGTIRITAKPEQDHVTLCYSDDGIGMNEATAKHAFDPFFTTKLGKGGSGLGLYIVYNLATAVLGGSISVSSAPGQGARFELVLPLTAPVAPSSSER</sequence>
<comment type="catalytic activity">
    <reaction evidence="1">
        <text>ATP + protein L-histidine = ADP + protein N-phospho-L-histidine.</text>
        <dbReference type="EC" id="2.7.13.3"/>
    </reaction>
</comment>
<keyword evidence="6" id="KW-0808">Transferase</keyword>
<name>A0A1Y6CFK4_9NEIS</name>
<dbReference type="Gene3D" id="3.30.565.10">
    <property type="entry name" value="Histidine kinase-like ATPase, C-terminal domain"/>
    <property type="match status" value="1"/>
</dbReference>
<dbReference type="RefSeq" id="WP_085277778.1">
    <property type="nucleotide sequence ID" value="NZ_FXAG01000029.1"/>
</dbReference>